<sequence>MDNSKIYLDELMLLKNILDNKQGISTPKLYLGKILRNKNTLYKKIEKLRNYGLITSFRTKAIPPISKHKITETGIALLENFTTQFYLEHNVLEKKKHKNRPKTIVEYKECRKLEPDELAELSQSVVYYLAEVLEKELEDISKKKALKLANIAEKIIKKVRNY</sequence>
<dbReference type="EMBL" id="CP042905">
    <property type="protein sequence ID" value="QEE17762.1"/>
    <property type="molecule type" value="Genomic_DNA"/>
</dbReference>
<dbReference type="AlphaFoldDB" id="A0A5B9DF78"/>
<gene>
    <name evidence="1" type="ORF">DSAG12_03600</name>
</gene>
<name>A0A5B9DF78_9ARCH</name>
<organism evidence="1">
    <name type="scientific">Promethearchaeum syntrophicum</name>
    <dbReference type="NCBI Taxonomy" id="2594042"/>
    <lineage>
        <taxon>Archaea</taxon>
        <taxon>Promethearchaeati</taxon>
        <taxon>Promethearchaeota</taxon>
        <taxon>Promethearchaeia</taxon>
        <taxon>Promethearchaeales</taxon>
        <taxon>Promethearchaeaceae</taxon>
        <taxon>Promethearchaeum</taxon>
    </lineage>
</organism>
<proteinExistence type="predicted"/>
<reference evidence="1" key="1">
    <citation type="journal article" date="2020" name="Nature">
        <title>Isolation of an archaeon at the prokaryote-eukaryote interface.</title>
        <authorList>
            <person name="Imachi H."/>
            <person name="Nobu M.K."/>
            <person name="Nakahara N."/>
            <person name="Morono Y."/>
            <person name="Ogawara M."/>
            <person name="Takaki Y."/>
            <person name="Takano Y."/>
            <person name="Uematsu K."/>
            <person name="Ikuta T."/>
            <person name="Ito M."/>
            <person name="Matsui Y."/>
            <person name="Miyazaki M."/>
            <person name="Murata K."/>
            <person name="Saito Y."/>
            <person name="Sakai S."/>
            <person name="Song C."/>
            <person name="Tasumi E."/>
            <person name="Yamanaka Y."/>
            <person name="Yamaguchi T."/>
            <person name="Kamagata Y."/>
            <person name="Tamaki H."/>
            <person name="Takai K."/>
        </authorList>
    </citation>
    <scope>NUCLEOTIDE SEQUENCE [LARGE SCALE GENOMIC DNA]</scope>
    <source>
        <strain evidence="1">MK-D1</strain>
    </source>
</reference>
<evidence type="ECO:0000313" key="1">
    <source>
        <dbReference type="EMBL" id="QEE17762.1"/>
    </source>
</evidence>
<protein>
    <submittedName>
        <fullName evidence="1">Uncharacterized protein</fullName>
    </submittedName>
</protein>
<accession>A0A5B9DF78</accession>